<dbReference type="Proteomes" id="UP000703720">
    <property type="component" value="Unassembled WGS sequence"/>
</dbReference>
<dbReference type="PANTHER" id="PTHR43085">
    <property type="entry name" value="HEXOKINASE FAMILY MEMBER"/>
    <property type="match status" value="1"/>
</dbReference>
<evidence type="ECO:0000313" key="8">
    <source>
        <dbReference type="EMBL" id="MBP2377350.1"/>
    </source>
</evidence>
<keyword evidence="5" id="KW-0067">ATP-binding</keyword>
<feature type="domain" description="Carbohydrate kinase PfkB" evidence="7">
    <location>
        <begin position="21"/>
        <end position="301"/>
    </location>
</feature>
<dbReference type="RefSeq" id="WP_307803540.1">
    <property type="nucleotide sequence ID" value="NZ_BAAAIO010000001.1"/>
</dbReference>
<evidence type="ECO:0000256" key="1">
    <source>
        <dbReference type="ARBA" id="ARBA00010688"/>
    </source>
</evidence>
<sequence>MTAPRCLVVGEALVDVVDGMAHPGGSPLNIAVGLARLGLSTSLLTRIGDDAHGRLLEEHLVREGVGVPLVSIRPGTRTSRAIAVIGADGSAAYDFDIEWELSARAAIVEAADAEIVHVGSIGAALEPGATAVRAMLATIPRGILRTYDPNIRPALLGPRDAAVSRIESIMAASHIVKLSDEDADWLYPGRAIGEVLEHVLDLGARLAVVTRGGEGCVTAIAGAGEPVTRRASPATVVDTIGAGDAFMSGLVYGIVSSGLVPALTAAIFAPDADASSMLDQATGTALASAAIAVSRAGAAPPRAEDLARWPKSAGSAPRLDSAPASERIRVG</sequence>
<dbReference type="PROSITE" id="PS00583">
    <property type="entry name" value="PFKB_KINASES_1"/>
    <property type="match status" value="1"/>
</dbReference>
<evidence type="ECO:0000259" key="7">
    <source>
        <dbReference type="Pfam" id="PF00294"/>
    </source>
</evidence>
<keyword evidence="4" id="KW-0418">Kinase</keyword>
<evidence type="ECO:0000256" key="2">
    <source>
        <dbReference type="ARBA" id="ARBA00022679"/>
    </source>
</evidence>
<dbReference type="PANTHER" id="PTHR43085:SF1">
    <property type="entry name" value="PSEUDOURIDINE KINASE-RELATED"/>
    <property type="match status" value="1"/>
</dbReference>
<organism evidence="8 9">
    <name type="scientific">Microbacterium phyllosphaerae</name>
    <dbReference type="NCBI Taxonomy" id="124798"/>
    <lineage>
        <taxon>Bacteria</taxon>
        <taxon>Bacillati</taxon>
        <taxon>Actinomycetota</taxon>
        <taxon>Actinomycetes</taxon>
        <taxon>Micrococcales</taxon>
        <taxon>Microbacteriaceae</taxon>
        <taxon>Microbacterium</taxon>
    </lineage>
</organism>
<protein>
    <submittedName>
        <fullName evidence="8">Fructokinase</fullName>
        <ecNumber evidence="8">2.7.1.4</ecNumber>
    </submittedName>
</protein>
<dbReference type="EMBL" id="JAGIOA010000001">
    <property type="protein sequence ID" value="MBP2377350.1"/>
    <property type="molecule type" value="Genomic_DNA"/>
</dbReference>
<dbReference type="SUPFAM" id="SSF53613">
    <property type="entry name" value="Ribokinase-like"/>
    <property type="match status" value="1"/>
</dbReference>
<dbReference type="PROSITE" id="PS00584">
    <property type="entry name" value="PFKB_KINASES_2"/>
    <property type="match status" value="1"/>
</dbReference>
<gene>
    <name evidence="8" type="ORF">JOF42_000845</name>
</gene>
<dbReference type="InterPro" id="IPR011611">
    <property type="entry name" value="PfkB_dom"/>
</dbReference>
<keyword evidence="9" id="KW-1185">Reference proteome</keyword>
<dbReference type="EC" id="2.7.1.4" evidence="8"/>
<comment type="similarity">
    <text evidence="1">Belongs to the carbohydrate kinase PfkB family.</text>
</comment>
<dbReference type="CDD" id="cd01167">
    <property type="entry name" value="bac_FRK"/>
    <property type="match status" value="1"/>
</dbReference>
<dbReference type="GO" id="GO:0008865">
    <property type="term" value="F:fructokinase activity"/>
    <property type="evidence" value="ECO:0007669"/>
    <property type="project" value="UniProtKB-EC"/>
</dbReference>
<accession>A0ABS4WMC7</accession>
<feature type="region of interest" description="Disordered" evidence="6">
    <location>
        <begin position="298"/>
        <end position="331"/>
    </location>
</feature>
<keyword evidence="2 8" id="KW-0808">Transferase</keyword>
<dbReference type="InterPro" id="IPR002173">
    <property type="entry name" value="Carboh/pur_kinase_PfkB_CS"/>
</dbReference>
<keyword evidence="3" id="KW-0547">Nucleotide-binding</keyword>
<evidence type="ECO:0000256" key="4">
    <source>
        <dbReference type="ARBA" id="ARBA00022777"/>
    </source>
</evidence>
<evidence type="ECO:0000256" key="5">
    <source>
        <dbReference type="ARBA" id="ARBA00022840"/>
    </source>
</evidence>
<name>A0ABS4WMC7_9MICO</name>
<evidence type="ECO:0000256" key="6">
    <source>
        <dbReference type="SAM" id="MobiDB-lite"/>
    </source>
</evidence>
<dbReference type="InterPro" id="IPR029056">
    <property type="entry name" value="Ribokinase-like"/>
</dbReference>
<proteinExistence type="inferred from homology"/>
<evidence type="ECO:0000313" key="9">
    <source>
        <dbReference type="Proteomes" id="UP000703720"/>
    </source>
</evidence>
<reference evidence="8 9" key="1">
    <citation type="submission" date="2021-03" db="EMBL/GenBank/DDBJ databases">
        <title>Sequencing the genomes of 1000 actinobacteria strains.</title>
        <authorList>
            <person name="Klenk H.-P."/>
        </authorList>
    </citation>
    <scope>NUCLEOTIDE SEQUENCE [LARGE SCALE GENOMIC DNA]</scope>
    <source>
        <strain evidence="8 9">DSM 13468</strain>
    </source>
</reference>
<evidence type="ECO:0000256" key="3">
    <source>
        <dbReference type="ARBA" id="ARBA00022741"/>
    </source>
</evidence>
<dbReference type="Pfam" id="PF00294">
    <property type="entry name" value="PfkB"/>
    <property type="match status" value="1"/>
</dbReference>
<comment type="caution">
    <text evidence="8">The sequence shown here is derived from an EMBL/GenBank/DDBJ whole genome shotgun (WGS) entry which is preliminary data.</text>
</comment>
<dbReference type="Gene3D" id="3.40.1190.20">
    <property type="match status" value="1"/>
</dbReference>
<dbReference type="InterPro" id="IPR050306">
    <property type="entry name" value="PfkB_Carbo_kinase"/>
</dbReference>